<evidence type="ECO:0000313" key="5">
    <source>
        <dbReference type="EMBL" id="TCU29264.1"/>
    </source>
</evidence>
<dbReference type="GO" id="GO:0006355">
    <property type="term" value="P:regulation of DNA-templated transcription"/>
    <property type="evidence" value="ECO:0007669"/>
    <property type="project" value="InterPro"/>
</dbReference>
<dbReference type="InterPro" id="IPR018490">
    <property type="entry name" value="cNMP-bd_dom_sf"/>
</dbReference>
<evidence type="ECO:0000256" key="3">
    <source>
        <dbReference type="ARBA" id="ARBA00023163"/>
    </source>
</evidence>
<comment type="caution">
    <text evidence="5">The sequence shown here is derived from an EMBL/GenBank/DDBJ whole genome shotgun (WGS) entry which is preliminary data.</text>
</comment>
<reference evidence="5 6" key="1">
    <citation type="submission" date="2019-03" db="EMBL/GenBank/DDBJ databases">
        <title>Genomic Encyclopedia of Type Strains, Phase IV (KMG-V): Genome sequencing to study the core and pangenomes of soil and plant-associated prokaryotes.</title>
        <authorList>
            <person name="Whitman W."/>
        </authorList>
    </citation>
    <scope>NUCLEOTIDE SEQUENCE [LARGE SCALE GENOMIC DNA]</scope>
    <source>
        <strain evidence="5 6">Gr42</strain>
    </source>
</reference>
<dbReference type="Gene3D" id="1.10.10.10">
    <property type="entry name" value="Winged helix-like DNA-binding domain superfamily/Winged helix DNA-binding domain"/>
    <property type="match status" value="1"/>
</dbReference>
<organism evidence="5 6">
    <name type="scientific">Rhizobium azibense</name>
    <dbReference type="NCBI Taxonomy" id="1136135"/>
    <lineage>
        <taxon>Bacteria</taxon>
        <taxon>Pseudomonadati</taxon>
        <taxon>Pseudomonadota</taxon>
        <taxon>Alphaproteobacteria</taxon>
        <taxon>Hyphomicrobiales</taxon>
        <taxon>Rhizobiaceae</taxon>
        <taxon>Rhizobium/Agrobacterium group</taxon>
        <taxon>Rhizobium</taxon>
    </lineage>
</organism>
<evidence type="ECO:0000256" key="1">
    <source>
        <dbReference type="ARBA" id="ARBA00023015"/>
    </source>
</evidence>
<keyword evidence="1" id="KW-0805">Transcription regulation</keyword>
<dbReference type="RefSeq" id="WP_132659666.1">
    <property type="nucleotide sequence ID" value="NZ_SMBJ01000002.1"/>
</dbReference>
<dbReference type="InterPro" id="IPR014710">
    <property type="entry name" value="RmlC-like_jellyroll"/>
</dbReference>
<dbReference type="EMBL" id="SMBJ01000002">
    <property type="protein sequence ID" value="TCU29264.1"/>
    <property type="molecule type" value="Genomic_DNA"/>
</dbReference>
<evidence type="ECO:0000256" key="2">
    <source>
        <dbReference type="ARBA" id="ARBA00023125"/>
    </source>
</evidence>
<accession>A0A4R3R524</accession>
<dbReference type="SUPFAM" id="SSF51206">
    <property type="entry name" value="cAMP-binding domain-like"/>
    <property type="match status" value="1"/>
</dbReference>
<dbReference type="InterPro" id="IPR012318">
    <property type="entry name" value="HTH_CRP"/>
</dbReference>
<keyword evidence="6" id="KW-1185">Reference proteome</keyword>
<evidence type="ECO:0000313" key="6">
    <source>
        <dbReference type="Proteomes" id="UP000295547"/>
    </source>
</evidence>
<dbReference type="GO" id="GO:0003677">
    <property type="term" value="F:DNA binding"/>
    <property type="evidence" value="ECO:0007669"/>
    <property type="project" value="UniProtKB-KW"/>
</dbReference>
<proteinExistence type="predicted"/>
<dbReference type="InterPro" id="IPR036390">
    <property type="entry name" value="WH_DNA-bd_sf"/>
</dbReference>
<dbReference type="Gene3D" id="2.60.120.10">
    <property type="entry name" value="Jelly Rolls"/>
    <property type="match status" value="1"/>
</dbReference>
<evidence type="ECO:0000259" key="4">
    <source>
        <dbReference type="Pfam" id="PF13545"/>
    </source>
</evidence>
<keyword evidence="2" id="KW-0238">DNA-binding</keyword>
<keyword evidence="3" id="KW-0804">Transcription</keyword>
<sequence length="262" mass="28889">MPAFSQATVSNRLLKALAPEAFEWLRPEMTAIDLGLKYVVVEANEPTLQVCFIESGLASMVAVSSDDEAVEVGHVGREGLGGHHVLLMTETTPNRTFMQVAGTGIAVPIEHFLSIVDDHKPTRDLLLRYVHSASLQLAHSALANARYSMQERLARWLLMCHDRLEGDNLALTHEFLGMMLGVRRAGVTNELHILEGVHAIKSTRGNVKILDRQKLQDIAGGCYGLPEAEYERLIGIPMSHMHRGSSHRIFKLKNINNGPASS</sequence>
<feature type="domain" description="HTH crp-type" evidence="4">
    <location>
        <begin position="151"/>
        <end position="218"/>
    </location>
</feature>
<dbReference type="AlphaFoldDB" id="A0A4R3R524"/>
<dbReference type="InterPro" id="IPR036388">
    <property type="entry name" value="WH-like_DNA-bd_sf"/>
</dbReference>
<name>A0A4R3R524_9HYPH</name>
<dbReference type="Pfam" id="PF13545">
    <property type="entry name" value="HTH_Crp_2"/>
    <property type="match status" value="1"/>
</dbReference>
<dbReference type="SUPFAM" id="SSF46785">
    <property type="entry name" value="Winged helix' DNA-binding domain"/>
    <property type="match status" value="1"/>
</dbReference>
<dbReference type="OrthoDB" id="7506088at2"/>
<dbReference type="Proteomes" id="UP000295547">
    <property type="component" value="Unassembled WGS sequence"/>
</dbReference>
<protein>
    <submittedName>
        <fullName evidence="5">CRP-like cAMP-binding protein</fullName>
    </submittedName>
</protein>
<gene>
    <name evidence="5" type="ORF">EV130_102444</name>
</gene>